<keyword evidence="2" id="KW-1185">Reference proteome</keyword>
<protein>
    <recommendedName>
        <fullName evidence="3">PhiE125 gp8 family phage protein</fullName>
    </recommendedName>
</protein>
<proteinExistence type="predicted"/>
<dbReference type="RefSeq" id="WP_069206910.1">
    <property type="nucleotide sequence ID" value="NZ_CP014168.1"/>
</dbReference>
<gene>
    <name evidence="1" type="ORF">AWL63_00985</name>
</gene>
<dbReference type="OrthoDB" id="8478788at2"/>
<organism evidence="1 2">
    <name type="scientific">Sphingomonas panacis</name>
    <dbReference type="NCBI Taxonomy" id="1560345"/>
    <lineage>
        <taxon>Bacteria</taxon>
        <taxon>Pseudomonadati</taxon>
        <taxon>Pseudomonadota</taxon>
        <taxon>Alphaproteobacteria</taxon>
        <taxon>Sphingomonadales</taxon>
        <taxon>Sphingomonadaceae</taxon>
        <taxon>Sphingomonas</taxon>
    </lineage>
</organism>
<dbReference type="STRING" id="1560345.AWL63_00985"/>
<dbReference type="Gene3D" id="1.10.3230.30">
    <property type="entry name" value="Phage gp6-like head-tail connector protein"/>
    <property type="match status" value="1"/>
</dbReference>
<sequence>MTIGSEGPGAVVLGGEDRAAALAEVKAMLRLVNDDEDALVVALAETALGLGEAFIGQVLIARSLRDVLPASRAWQQLAATPVRAIGAVEAIGGTALASEAYVIDIDPAGDGWVRVIDSGGAMRVGVTFTAGLATGWEALPAPIRQGVVLLAAHLFTVRDAAAAPPVAVTALWRPFRRIALTRRTRAC</sequence>
<accession>A0A1B3ZG52</accession>
<evidence type="ECO:0000313" key="1">
    <source>
        <dbReference type="EMBL" id="AOH86402.1"/>
    </source>
</evidence>
<dbReference type="NCBIfam" id="TIGR02215">
    <property type="entry name" value="phage_chp_gp8"/>
    <property type="match status" value="1"/>
</dbReference>
<dbReference type="CDD" id="cd08054">
    <property type="entry name" value="gp6"/>
    <property type="match status" value="1"/>
</dbReference>
<dbReference type="KEGG" id="span:AWL63_00985"/>
<dbReference type="InterPro" id="IPR011738">
    <property type="entry name" value="Phage_CHP"/>
</dbReference>
<name>A0A1B3ZG52_9SPHN</name>
<dbReference type="EMBL" id="CP014168">
    <property type="protein sequence ID" value="AOH86402.1"/>
    <property type="molecule type" value="Genomic_DNA"/>
</dbReference>
<dbReference type="AlphaFoldDB" id="A0A1B3ZG52"/>
<reference evidence="1 2" key="1">
    <citation type="submission" date="2016-01" db="EMBL/GenBank/DDBJ databases">
        <title>Complete genome and mega plasmid sequence of Sphingomonas panacis DCY99 elicits systemic resistance in rice to Xanthomonas oryzae.</title>
        <authorList>
            <person name="Kim Y.J."/>
            <person name="Yang D.C."/>
            <person name="Sing P."/>
        </authorList>
    </citation>
    <scope>NUCLEOTIDE SEQUENCE [LARGE SCALE GENOMIC DNA]</scope>
    <source>
        <strain evidence="1 2">DCY99</strain>
    </source>
</reference>
<dbReference type="Proteomes" id="UP000094256">
    <property type="component" value="Chromosome"/>
</dbReference>
<evidence type="ECO:0000313" key="2">
    <source>
        <dbReference type="Proteomes" id="UP000094256"/>
    </source>
</evidence>
<evidence type="ECO:0008006" key="3">
    <source>
        <dbReference type="Google" id="ProtNLM"/>
    </source>
</evidence>